<dbReference type="HOGENOM" id="CLU_030859_0_0_2"/>
<organism evidence="1 2">
    <name type="scientific">Methanothrix soehngenii (strain ATCC 5969 / DSM 3671 / JCM 10134 / NBRC 103675 / OCM 69 / GP-6)</name>
    <name type="common">Methanosaeta concilii</name>
    <dbReference type="NCBI Taxonomy" id="990316"/>
    <lineage>
        <taxon>Archaea</taxon>
        <taxon>Methanobacteriati</taxon>
        <taxon>Methanobacteriota</taxon>
        <taxon>Stenosarchaea group</taxon>
        <taxon>Methanomicrobia</taxon>
        <taxon>Methanotrichales</taxon>
        <taxon>Methanotrichaceae</taxon>
        <taxon>Methanothrix</taxon>
    </lineage>
</organism>
<dbReference type="GeneID" id="10460615"/>
<dbReference type="Proteomes" id="UP000007807">
    <property type="component" value="Chromosome"/>
</dbReference>
<reference evidence="1 2" key="1">
    <citation type="journal article" date="2011" name="J. Bacteriol.">
        <title>Complete genome sequence of Methanosaeta concilii, a specialist in aceticlastic methanogenesis.</title>
        <authorList>
            <person name="Barber R.D."/>
            <person name="Zhang L."/>
            <person name="Harnack M."/>
            <person name="Olson M.V."/>
            <person name="Kaul R."/>
            <person name="Ingram-Smith C."/>
            <person name="Smith K.S."/>
        </authorList>
    </citation>
    <scope>NUCLEOTIDE SEQUENCE [LARGE SCALE GENOMIC DNA]</scope>
    <source>
        <strain evidence="2">ATCC 5969 / DSM 3671 / JCM 10134 / NBRC 103675 / OCM 69 / GP-6</strain>
    </source>
</reference>
<evidence type="ECO:0000313" key="2">
    <source>
        <dbReference type="Proteomes" id="UP000007807"/>
    </source>
</evidence>
<dbReference type="EMBL" id="CP002565">
    <property type="protein sequence ID" value="AEB67704.1"/>
    <property type="molecule type" value="Genomic_DNA"/>
</dbReference>
<sequence length="615" mass="65887">MNEERTRAILAASMAATFKPDYMTNDKIEAATKGHGSLVIPAFCAANSLAEDTFGGMSSPEMRLMSGITMIDASLPHIPLDLVIEKAVKETMQAGASPENAALLVASLAYFCGTCARAGVPMGNRKLGAIARMHSGAARTSAIALVTSKFTHRVPAFPAYMAVYEQLMDKKLTSVDGSILPPFIAGGAIYGHSSLGEDYNFPELARNAAKIGTEAMMKSMNGAGISAYPLWPAFIGATVAMELVHPDAFLGEEFGAFGSVDSAYLAGKGAIEAAKLPEKLHVRGSKDEFDTARVIGDFGLILKDIGGPSVIGSMALNEIFAGFEESPVIGAGFSGGPVNPPLGHLCGDVLPTLRLLMKFDGDVFQVAEKIKDYKMRSFIDPEMSLCALNTITRKAEEVSRGPVSRACILASEDVRDRAIYRRAMDAYDLIKSGKKVEDVARILDDKRKAYVEERGSTVLSGFTGKKISLQFTALRPQARRTDKFTDKFWGFDSYISYDVQIDGKKYHIEDLSAKTVPEFALEGKGRDDPDMGTAIFAGAVLAQELQYIGHTIINITVPAAIAAVLGEDEKAASKMAESGAYLTRAIPGARKNALEVARIARRIYSSLTAPAEGMP</sequence>
<gene>
    <name evidence="1" type="ordered locus">MCON_0940</name>
</gene>
<dbReference type="STRING" id="990316.MCON_0940"/>
<dbReference type="AlphaFoldDB" id="F4BYS7"/>
<accession>F4BYS7</accession>
<name>F4BYS7_METSG</name>
<dbReference type="OrthoDB" id="142266at2157"/>
<dbReference type="InParanoid" id="F4BYS7"/>
<dbReference type="KEGG" id="mcj:MCON_0940"/>
<dbReference type="RefSeq" id="WP_013718758.1">
    <property type="nucleotide sequence ID" value="NC_015416.1"/>
</dbReference>
<protein>
    <submittedName>
        <fullName evidence="1">Uncharacterized protein</fullName>
    </submittedName>
</protein>
<proteinExistence type="predicted"/>
<keyword evidence="2" id="KW-1185">Reference proteome</keyword>
<evidence type="ECO:0000313" key="1">
    <source>
        <dbReference type="EMBL" id="AEB67704.1"/>
    </source>
</evidence>